<evidence type="ECO:0000313" key="1">
    <source>
        <dbReference type="EMBL" id="ETM39561.1"/>
    </source>
</evidence>
<protein>
    <recommendedName>
        <fullName evidence="2">RxLR effector protein</fullName>
    </recommendedName>
</protein>
<gene>
    <name evidence="1" type="ORF">L914_14296</name>
</gene>
<dbReference type="Proteomes" id="UP000054532">
    <property type="component" value="Unassembled WGS sequence"/>
</dbReference>
<dbReference type="AlphaFoldDB" id="W2MT90"/>
<evidence type="ECO:0008006" key="2">
    <source>
        <dbReference type="Google" id="ProtNLM"/>
    </source>
</evidence>
<reference evidence="1" key="1">
    <citation type="submission" date="2013-11" db="EMBL/GenBank/DDBJ databases">
        <title>The Genome Sequence of Phytophthora parasitica IAC_01/95.</title>
        <authorList>
            <consortium name="The Broad Institute Genomics Platform"/>
            <person name="Russ C."/>
            <person name="Tyler B."/>
            <person name="Panabieres F."/>
            <person name="Shan W."/>
            <person name="Tripathy S."/>
            <person name="Grunwald N."/>
            <person name="Machado M."/>
            <person name="Johnson C.S."/>
            <person name="Arredondo F."/>
            <person name="Hong C."/>
            <person name="Coffey M."/>
            <person name="Young S.K."/>
            <person name="Zeng Q."/>
            <person name="Gargeya S."/>
            <person name="Fitzgerald M."/>
            <person name="Abouelleil A."/>
            <person name="Alvarado L."/>
            <person name="Chapman S.B."/>
            <person name="Gainer-Dewar J."/>
            <person name="Goldberg J."/>
            <person name="Griggs A."/>
            <person name="Gujja S."/>
            <person name="Hansen M."/>
            <person name="Howarth C."/>
            <person name="Imamovic A."/>
            <person name="Ireland A."/>
            <person name="Larimer J."/>
            <person name="McCowan C."/>
            <person name="Murphy C."/>
            <person name="Pearson M."/>
            <person name="Poon T.W."/>
            <person name="Priest M."/>
            <person name="Roberts A."/>
            <person name="Saif S."/>
            <person name="Shea T."/>
            <person name="Sykes S."/>
            <person name="Wortman J."/>
            <person name="Nusbaum C."/>
            <person name="Birren B."/>
        </authorList>
    </citation>
    <scope>NUCLEOTIDE SEQUENCE [LARGE SCALE GENOMIC DNA]</scope>
    <source>
        <strain evidence="1">IAC_01/95</strain>
    </source>
</reference>
<accession>W2MT90</accession>
<name>W2MT90_PHYNI</name>
<dbReference type="VEuPathDB" id="FungiDB:PPTG_15325"/>
<sequence length="91" mass="10486">MNEFNTKHPGKRTTIFDNLKKNYGDMALVDMIVAAKKVPKTKAAAKSLEAQLLNKWLKDKKQPREVEHWAFFDKSGEMIGKYTTLFNAQIQ</sequence>
<proteinExistence type="predicted"/>
<dbReference type="EMBL" id="KI694563">
    <property type="protein sequence ID" value="ETM39561.1"/>
    <property type="molecule type" value="Genomic_DNA"/>
</dbReference>
<organism evidence="1">
    <name type="scientific">Phytophthora nicotianae</name>
    <name type="common">Potato buckeye rot agent</name>
    <name type="synonym">Phytophthora parasitica</name>
    <dbReference type="NCBI Taxonomy" id="4792"/>
    <lineage>
        <taxon>Eukaryota</taxon>
        <taxon>Sar</taxon>
        <taxon>Stramenopiles</taxon>
        <taxon>Oomycota</taxon>
        <taxon>Peronosporomycetes</taxon>
        <taxon>Peronosporales</taxon>
        <taxon>Peronosporaceae</taxon>
        <taxon>Phytophthora</taxon>
    </lineage>
</organism>